<evidence type="ECO:0000256" key="1">
    <source>
        <dbReference type="SAM" id="Coils"/>
    </source>
</evidence>
<feature type="transmembrane region" description="Helical" evidence="2">
    <location>
        <begin position="20"/>
        <end position="46"/>
    </location>
</feature>
<name>A0ABV2BWK8_9GAMM</name>
<keyword evidence="1" id="KW-0175">Coiled coil</keyword>
<dbReference type="PIRSF" id="PIRSF016482">
    <property type="entry name" value="PilO"/>
    <property type="match status" value="1"/>
</dbReference>
<organism evidence="3 4">
    <name type="scientific">Aliikangiella maris</name>
    <dbReference type="NCBI Taxonomy" id="3162458"/>
    <lineage>
        <taxon>Bacteria</taxon>
        <taxon>Pseudomonadati</taxon>
        <taxon>Pseudomonadota</taxon>
        <taxon>Gammaproteobacteria</taxon>
        <taxon>Oceanospirillales</taxon>
        <taxon>Pleioneaceae</taxon>
        <taxon>Aliikangiella</taxon>
    </lineage>
</organism>
<dbReference type="Proteomes" id="UP001548189">
    <property type="component" value="Unassembled WGS sequence"/>
</dbReference>
<dbReference type="Pfam" id="PF04350">
    <property type="entry name" value="PilO"/>
    <property type="match status" value="1"/>
</dbReference>
<dbReference type="RefSeq" id="WP_353896893.1">
    <property type="nucleotide sequence ID" value="NZ_JBEVCJ010000020.1"/>
</dbReference>
<keyword evidence="2" id="KW-1133">Transmembrane helix</keyword>
<evidence type="ECO:0000313" key="4">
    <source>
        <dbReference type="Proteomes" id="UP001548189"/>
    </source>
</evidence>
<keyword evidence="2" id="KW-0472">Membrane</keyword>
<dbReference type="PANTHER" id="PTHR39555:SF1">
    <property type="entry name" value="TYPE IV PILUS INNER MEMBRANE COMPONENT PILO"/>
    <property type="match status" value="1"/>
</dbReference>
<accession>A0ABV2BWK8</accession>
<feature type="coiled-coil region" evidence="1">
    <location>
        <begin position="54"/>
        <end position="98"/>
    </location>
</feature>
<proteinExistence type="predicted"/>
<keyword evidence="2" id="KW-0812">Transmembrane</keyword>
<comment type="caution">
    <text evidence="3">The sequence shown here is derived from an EMBL/GenBank/DDBJ whole genome shotgun (WGS) entry which is preliminary data.</text>
</comment>
<sequence>MNLEDLKNFDLSTVDYSNMGSWSAMAKGIVAALVFILVLIIGYYLFVEEQTDLLADIEKKEIEFKQEFERKQAKAVNLDAYKRQMKTIKDSFKTLLQQLPRSEQMAELVEEFSYAATGAGCVMDDVKFLSEKDSEFYTEKPISMRVTGGYHQLADFVSRISRLPRIVTLHDFKISLGTGDVPTSPGEKLLIMTITAKTYRADSEEK</sequence>
<dbReference type="EMBL" id="JBEVCJ010000020">
    <property type="protein sequence ID" value="MET1256306.1"/>
    <property type="molecule type" value="Genomic_DNA"/>
</dbReference>
<dbReference type="InterPro" id="IPR007445">
    <property type="entry name" value="PilO"/>
</dbReference>
<dbReference type="InterPro" id="IPR014717">
    <property type="entry name" value="Transl_elong_EF1B/ribsomal_bS6"/>
</dbReference>
<evidence type="ECO:0000256" key="2">
    <source>
        <dbReference type="SAM" id="Phobius"/>
    </source>
</evidence>
<keyword evidence="4" id="KW-1185">Reference proteome</keyword>
<dbReference type="Gene3D" id="1.10.287.540">
    <property type="entry name" value="Helix hairpin bin"/>
    <property type="match status" value="1"/>
</dbReference>
<protein>
    <submittedName>
        <fullName evidence="3">Type 4a pilus biogenesis protein PilO</fullName>
    </submittedName>
</protein>
<evidence type="ECO:0000313" key="3">
    <source>
        <dbReference type="EMBL" id="MET1256306.1"/>
    </source>
</evidence>
<reference evidence="3 4" key="1">
    <citation type="submission" date="2024-06" db="EMBL/GenBank/DDBJ databases">
        <authorList>
            <person name="Li F."/>
        </authorList>
    </citation>
    <scope>NUCLEOTIDE SEQUENCE [LARGE SCALE GENOMIC DNA]</scope>
    <source>
        <strain evidence="3 4">GXAS 311</strain>
    </source>
</reference>
<dbReference type="Gene3D" id="3.30.70.60">
    <property type="match status" value="1"/>
</dbReference>
<dbReference type="PANTHER" id="PTHR39555">
    <property type="entry name" value="FIMBRIAL ASSEMBLY PROTEIN PILO-LIKE PROTEIN-RELATED"/>
    <property type="match status" value="1"/>
</dbReference>
<gene>
    <name evidence="3" type="primary">pilO</name>
    <name evidence="3" type="ORF">ABVT43_14290</name>
</gene>